<dbReference type="InterPro" id="IPR051910">
    <property type="entry name" value="ComF/GntX_DNA_util-trans"/>
</dbReference>
<dbReference type="InterPro" id="IPR044005">
    <property type="entry name" value="DZR_2"/>
</dbReference>
<organism evidence="3 4">
    <name type="scientific">Sulfitobacter guttiformis</name>
    <dbReference type="NCBI Taxonomy" id="74349"/>
    <lineage>
        <taxon>Bacteria</taxon>
        <taxon>Pseudomonadati</taxon>
        <taxon>Pseudomonadota</taxon>
        <taxon>Alphaproteobacteria</taxon>
        <taxon>Rhodobacterales</taxon>
        <taxon>Roseobacteraceae</taxon>
        <taxon>Sulfitobacter</taxon>
    </lineage>
</organism>
<reference evidence="3 4" key="1">
    <citation type="submission" date="2018-09" db="EMBL/GenBank/DDBJ databases">
        <title>Genomic Encyclopedia of Archaeal and Bacterial Type Strains, Phase II (KMG-II): from individual species to whole genera.</title>
        <authorList>
            <person name="Goeker M."/>
        </authorList>
    </citation>
    <scope>NUCLEOTIDE SEQUENCE [LARGE SCALE GENOMIC DNA]</scope>
    <source>
        <strain evidence="3 4">DSM 11458</strain>
    </source>
</reference>
<protein>
    <submittedName>
        <fullName evidence="3">ComF family protein</fullName>
    </submittedName>
</protein>
<dbReference type="CDD" id="cd06223">
    <property type="entry name" value="PRTases_typeI"/>
    <property type="match status" value="1"/>
</dbReference>
<dbReference type="PANTHER" id="PTHR47505:SF1">
    <property type="entry name" value="DNA UTILIZATION PROTEIN YHGH"/>
    <property type="match status" value="1"/>
</dbReference>
<dbReference type="InterPro" id="IPR029057">
    <property type="entry name" value="PRTase-like"/>
</dbReference>
<dbReference type="SUPFAM" id="SSF53271">
    <property type="entry name" value="PRTase-like"/>
    <property type="match status" value="1"/>
</dbReference>
<dbReference type="InterPro" id="IPR000836">
    <property type="entry name" value="PRTase_dom"/>
</dbReference>
<evidence type="ECO:0000256" key="1">
    <source>
        <dbReference type="ARBA" id="ARBA00008007"/>
    </source>
</evidence>
<name>A0A420DRX6_9RHOB</name>
<gene>
    <name evidence="3" type="ORF">C8N30_1574</name>
</gene>
<evidence type="ECO:0000313" key="3">
    <source>
        <dbReference type="EMBL" id="RKE96992.1"/>
    </source>
</evidence>
<dbReference type="Gene3D" id="3.40.50.2020">
    <property type="match status" value="1"/>
</dbReference>
<dbReference type="OrthoDB" id="9779910at2"/>
<dbReference type="STRING" id="1443111.Z949_3594"/>
<dbReference type="PANTHER" id="PTHR47505">
    <property type="entry name" value="DNA UTILIZATION PROTEIN YHGH"/>
    <property type="match status" value="1"/>
</dbReference>
<comment type="similarity">
    <text evidence="1">Belongs to the ComF/GntX family.</text>
</comment>
<dbReference type="RefSeq" id="WP_025063920.1">
    <property type="nucleotide sequence ID" value="NZ_RAQK01000001.1"/>
</dbReference>
<dbReference type="Proteomes" id="UP000284407">
    <property type="component" value="Unassembled WGS sequence"/>
</dbReference>
<dbReference type="Pfam" id="PF18912">
    <property type="entry name" value="DZR_2"/>
    <property type="match status" value="1"/>
</dbReference>
<comment type="caution">
    <text evidence="3">The sequence shown here is derived from an EMBL/GenBank/DDBJ whole genome shotgun (WGS) entry which is preliminary data.</text>
</comment>
<sequence length="242" mass="26635">MLAQLQTAVALIYPPRCITCGDTVESDFGLCGTCWRDTAFLGGMICDLCGIQLPAGGDGLVHHCDSCMQAPKPWVQGRAAVMYRDTGRKMVLALKHGDRQEMARPAGLWMANLMRGLVAEDAIVVPVPLHWSRLLKRRYNQSALLAKVVARRLNLDWCPDALVRVRRTASLEGLSHEQRFDMLETAIRPHPKRGVLLKRRPVLLIDDVMTTGATLIACTRACIDAESGPVRVLTLARAGKDA</sequence>
<evidence type="ECO:0000313" key="4">
    <source>
        <dbReference type="Proteomes" id="UP000284407"/>
    </source>
</evidence>
<proteinExistence type="inferred from homology"/>
<accession>A0A420DRX6</accession>
<feature type="domain" description="Double zinc ribbon" evidence="2">
    <location>
        <begin position="9"/>
        <end position="68"/>
    </location>
</feature>
<evidence type="ECO:0000259" key="2">
    <source>
        <dbReference type="Pfam" id="PF18912"/>
    </source>
</evidence>
<dbReference type="AlphaFoldDB" id="A0A420DRX6"/>
<dbReference type="EMBL" id="RAQK01000001">
    <property type="protein sequence ID" value="RKE96992.1"/>
    <property type="molecule type" value="Genomic_DNA"/>
</dbReference>
<keyword evidence="4" id="KW-1185">Reference proteome</keyword>